<dbReference type="InterPro" id="IPR006135">
    <property type="entry name" value="T3SS_substrate_exporter"/>
</dbReference>
<dbReference type="PANTHER" id="PTHR30531:SF12">
    <property type="entry name" value="FLAGELLAR BIOSYNTHETIC PROTEIN FLHB"/>
    <property type="match status" value="1"/>
</dbReference>
<comment type="caution">
    <text evidence="1">The sequence shown here is derived from an EMBL/GenBank/DDBJ whole genome shotgun (WGS) entry which is preliminary data.</text>
</comment>
<dbReference type="Pfam" id="PF01312">
    <property type="entry name" value="Bac_export_2"/>
    <property type="match status" value="1"/>
</dbReference>
<dbReference type="GO" id="GO:0009306">
    <property type="term" value="P:protein secretion"/>
    <property type="evidence" value="ECO:0007669"/>
    <property type="project" value="InterPro"/>
</dbReference>
<dbReference type="Gene3D" id="3.40.1690.10">
    <property type="entry name" value="secretion proteins EscU"/>
    <property type="match status" value="1"/>
</dbReference>
<dbReference type="RefSeq" id="WP_021094225.1">
    <property type="nucleotide sequence ID" value="NZ_ANOC01000009.1"/>
</dbReference>
<keyword evidence="1" id="KW-0282">Flagellum</keyword>
<dbReference type="PATRIC" id="fig|265546.4.peg.216"/>
<accession>A0A0D0HR35</accession>
<organism evidence="1 2">
    <name type="scientific">Anoxybacillus ayderensis</name>
    <dbReference type="NCBI Taxonomy" id="265546"/>
    <lineage>
        <taxon>Bacteria</taxon>
        <taxon>Bacillati</taxon>
        <taxon>Bacillota</taxon>
        <taxon>Bacilli</taxon>
        <taxon>Bacillales</taxon>
        <taxon>Anoxybacillaceae</taxon>
        <taxon>Anoxybacillus</taxon>
    </lineage>
</organism>
<keyword evidence="2" id="KW-1185">Reference proteome</keyword>
<gene>
    <name evidence="1" type="ORF">JV16_00209</name>
</gene>
<dbReference type="SUPFAM" id="SSF160544">
    <property type="entry name" value="EscU C-terminal domain-like"/>
    <property type="match status" value="1"/>
</dbReference>
<keyword evidence="1" id="KW-0969">Cilium</keyword>
<keyword evidence="1" id="KW-0966">Cell projection</keyword>
<dbReference type="EMBL" id="JXTG01000001">
    <property type="protein sequence ID" value="KIP22529.1"/>
    <property type="molecule type" value="Genomic_DNA"/>
</dbReference>
<evidence type="ECO:0000313" key="2">
    <source>
        <dbReference type="Proteomes" id="UP000032047"/>
    </source>
</evidence>
<evidence type="ECO:0000313" key="1">
    <source>
        <dbReference type="EMBL" id="KIP22529.1"/>
    </source>
</evidence>
<sequence>MKRKRAVALSYNEQHIAPVVVAKGEGMVAERIIERAKQYDVPIYEDQTLAMMLSQLQLNETIPEELYKVVAEVFAFIYQIEKKVEERS</sequence>
<reference evidence="1 2" key="1">
    <citation type="submission" date="2015-01" db="EMBL/GenBank/DDBJ databases">
        <title>Genome sequence of Anoxybacillus ayderensis strain AB04.</title>
        <authorList>
            <person name="Belduz A.O."/>
            <person name="Canakci S."/>
            <person name="Chan K.-G."/>
            <person name="Kahar U.M."/>
            <person name="Yaakob A.S."/>
            <person name="Chan C.S."/>
            <person name="Goh K.M."/>
        </authorList>
    </citation>
    <scope>NUCLEOTIDE SEQUENCE [LARGE SCALE GENOMIC DNA]</scope>
    <source>
        <strain evidence="1 2">AB04</strain>
    </source>
</reference>
<dbReference type="InterPro" id="IPR029025">
    <property type="entry name" value="T3SS_substrate_exporter_C"/>
</dbReference>
<protein>
    <submittedName>
        <fullName evidence="1">Flagellar biosynthetic protein flhB</fullName>
    </submittedName>
</protein>
<proteinExistence type="predicted"/>
<name>A0A0D0HR35_9BACL</name>
<dbReference type="PANTHER" id="PTHR30531">
    <property type="entry name" value="FLAGELLAR BIOSYNTHETIC PROTEIN FLHB"/>
    <property type="match status" value="1"/>
</dbReference>
<dbReference type="Proteomes" id="UP000032047">
    <property type="component" value="Unassembled WGS sequence"/>
</dbReference>
<dbReference type="GO" id="GO:0005886">
    <property type="term" value="C:plasma membrane"/>
    <property type="evidence" value="ECO:0007669"/>
    <property type="project" value="TreeGrafter"/>
</dbReference>
<dbReference type="AlphaFoldDB" id="A0A0D0HR35"/>